<dbReference type="Proteomes" id="UP000307074">
    <property type="component" value="Chromosome"/>
</dbReference>
<keyword evidence="1" id="KW-1133">Transmembrane helix</keyword>
<feature type="transmembrane region" description="Helical" evidence="1">
    <location>
        <begin position="159"/>
        <end position="181"/>
    </location>
</feature>
<feature type="transmembrane region" description="Helical" evidence="1">
    <location>
        <begin position="60"/>
        <end position="85"/>
    </location>
</feature>
<proteinExistence type="predicted"/>
<accession>A0A5B7XYL7</accession>
<dbReference type="InterPro" id="IPR000326">
    <property type="entry name" value="PAP2/HPO"/>
</dbReference>
<dbReference type="Pfam" id="PF01569">
    <property type="entry name" value="PAP2"/>
    <property type="match status" value="1"/>
</dbReference>
<feature type="transmembrane region" description="Helical" evidence="1">
    <location>
        <begin position="91"/>
        <end position="114"/>
    </location>
</feature>
<feature type="transmembrane region" description="Helical" evidence="1">
    <location>
        <begin position="16"/>
        <end position="39"/>
    </location>
</feature>
<dbReference type="SUPFAM" id="SSF48317">
    <property type="entry name" value="Acid phosphatase/Vanadium-dependent haloperoxidase"/>
    <property type="match status" value="1"/>
</dbReference>
<keyword evidence="1" id="KW-0472">Membrane</keyword>
<feature type="transmembrane region" description="Helical" evidence="1">
    <location>
        <begin position="193"/>
        <end position="211"/>
    </location>
</feature>
<feature type="transmembrane region" description="Helical" evidence="1">
    <location>
        <begin position="135"/>
        <end position="153"/>
    </location>
</feature>
<evidence type="ECO:0000256" key="1">
    <source>
        <dbReference type="SAM" id="Phobius"/>
    </source>
</evidence>
<keyword evidence="1" id="KW-0812">Transmembrane</keyword>
<dbReference type="PANTHER" id="PTHR14969:SF13">
    <property type="entry name" value="AT30094P"/>
    <property type="match status" value="1"/>
</dbReference>
<dbReference type="EMBL" id="CP031198">
    <property type="protein sequence ID" value="QCZ52626.1"/>
    <property type="molecule type" value="Genomic_DNA"/>
</dbReference>
<evidence type="ECO:0000313" key="3">
    <source>
        <dbReference type="EMBL" id="QCZ52626.1"/>
    </source>
</evidence>
<dbReference type="InterPro" id="IPR036938">
    <property type="entry name" value="PAP2/HPO_sf"/>
</dbReference>
<dbReference type="PANTHER" id="PTHR14969">
    <property type="entry name" value="SPHINGOSINE-1-PHOSPHATE PHOSPHOHYDROLASE"/>
    <property type="match status" value="1"/>
</dbReference>
<dbReference type="AlphaFoldDB" id="A0A5B7XYL7"/>
<dbReference type="Gene3D" id="1.20.144.10">
    <property type="entry name" value="Phosphatidic acid phosphatase type 2/haloperoxidase"/>
    <property type="match status" value="2"/>
</dbReference>
<feature type="domain" description="Phosphatidic acid phosphatase type 2/haloperoxidase" evidence="2">
    <location>
        <begin position="93"/>
        <end position="204"/>
    </location>
</feature>
<sequence length="220" mass="23912">MLGGIAVKKWQYQQQIAIGCLGLFVLLAVSVMRQASWLIQVDQKLVDAINVSGLSQHVRILAWLTSIGSPAVTGGVVILLILFLWRIHQVWWAGLLTVALAGGDGLLIVLKMVIARQRPGNPVIADSGFSFPSGHVFSTMLVACMVVTLLWHWLGKNWITGGITVLIGLGVIAVLLSRLGLRAHYPSDTIGSLLLASGWWAQLLAIFQRLIRQSTISMES</sequence>
<reference evidence="3 4" key="1">
    <citation type="submission" date="2018-07" db="EMBL/GenBank/DDBJ databases">
        <authorList>
            <person name="Feyereisen M."/>
        </authorList>
    </citation>
    <scope>NUCLEOTIDE SEQUENCE [LARGE SCALE GENOMIC DNA]</scope>
    <source>
        <strain evidence="3 4">UCCLBBS449</strain>
    </source>
</reference>
<gene>
    <name evidence="3" type="ORF">UCCLBBS449_0654</name>
</gene>
<protein>
    <recommendedName>
        <fullName evidence="2">Phosphatidic acid phosphatase type 2/haloperoxidase domain-containing protein</fullName>
    </recommendedName>
</protein>
<evidence type="ECO:0000259" key="2">
    <source>
        <dbReference type="SMART" id="SM00014"/>
    </source>
</evidence>
<dbReference type="SMART" id="SM00014">
    <property type="entry name" value="acidPPc"/>
    <property type="match status" value="1"/>
</dbReference>
<dbReference type="CDD" id="cd03392">
    <property type="entry name" value="PAP2_like_2"/>
    <property type="match status" value="1"/>
</dbReference>
<organism evidence="3 4">
    <name type="scientific">Levilactobacillus brevis</name>
    <name type="common">Lactobacillus brevis</name>
    <dbReference type="NCBI Taxonomy" id="1580"/>
    <lineage>
        <taxon>Bacteria</taxon>
        <taxon>Bacillati</taxon>
        <taxon>Bacillota</taxon>
        <taxon>Bacilli</taxon>
        <taxon>Lactobacillales</taxon>
        <taxon>Lactobacillaceae</taxon>
        <taxon>Levilactobacillus</taxon>
    </lineage>
</organism>
<name>A0A5B7XYL7_LEVBR</name>
<evidence type="ECO:0000313" key="4">
    <source>
        <dbReference type="Proteomes" id="UP000307074"/>
    </source>
</evidence>